<gene>
    <name evidence="4" type="ORF">WMO45_04885</name>
</gene>
<protein>
    <submittedName>
        <fullName evidence="4">Amidohydrolase family protein</fullName>
    </submittedName>
</protein>
<feature type="domain" description="Amidohydrolase 3" evidence="3">
    <location>
        <begin position="335"/>
        <end position="433"/>
    </location>
</feature>
<dbReference type="InterPro" id="IPR023100">
    <property type="entry name" value="D-aminoacylase_insert_dom_sf"/>
</dbReference>
<evidence type="ECO:0000259" key="3">
    <source>
        <dbReference type="Pfam" id="PF07969"/>
    </source>
</evidence>
<dbReference type="Pfam" id="PF07969">
    <property type="entry name" value="Amidohydro_3"/>
    <property type="match status" value="1"/>
</dbReference>
<dbReference type="SUPFAM" id="SSF51556">
    <property type="entry name" value="Metallo-dependent hydrolases"/>
    <property type="match status" value="1"/>
</dbReference>
<evidence type="ECO:0000256" key="1">
    <source>
        <dbReference type="ARBA" id="ARBA00001947"/>
    </source>
</evidence>
<comment type="caution">
    <text evidence="4">The sequence shown here is derived from an EMBL/GenBank/DDBJ whole genome shotgun (WGS) entry which is preliminary data.</text>
</comment>
<dbReference type="RefSeq" id="WP_349139449.1">
    <property type="nucleotide sequence ID" value="NZ_JBBMFT010000002.1"/>
</dbReference>
<evidence type="ECO:0000259" key="2">
    <source>
        <dbReference type="Pfam" id="PF01979"/>
    </source>
</evidence>
<keyword evidence="5" id="KW-1185">Reference proteome</keyword>
<dbReference type="Gene3D" id="3.30.1490.130">
    <property type="entry name" value="D-aminoacylase. Domain 3"/>
    <property type="match status" value="1"/>
</dbReference>
<organism evidence="4 5">
    <name type="scientific">Flavonifractor hominis</name>
    <dbReference type="NCBI Taxonomy" id="3133178"/>
    <lineage>
        <taxon>Bacteria</taxon>
        <taxon>Bacillati</taxon>
        <taxon>Bacillota</taxon>
        <taxon>Clostridia</taxon>
        <taxon>Eubacteriales</taxon>
        <taxon>Oscillospiraceae</taxon>
        <taxon>Flavonifractor</taxon>
    </lineage>
</organism>
<dbReference type="InterPro" id="IPR006680">
    <property type="entry name" value="Amidohydro-rel"/>
</dbReference>
<dbReference type="InterPro" id="IPR011059">
    <property type="entry name" value="Metal-dep_hydrolase_composite"/>
</dbReference>
<sequence>MYDLIIQGGSYPDFRRKQMLQGDIAVKNGRIAAIGAIREPAKQVIQAQGRVVSPGFLDIHMHEEDFSKEGECFQIAERMLKMGVTTCVGGNCGTQHQSVAQFRTVLDRLGGAPVNYLLQAGYNTARQALGLTHYETASPEQIKTLIAQMQQELDSGAIGISFGLEYDPGISTEEVLQVVQALHHPDLFVSMHYREDSVGAEASIREMIAIAEAIAPNRFQISHLSSCSAMGQMAPSLALINEAMARLPGLDYDTYPYSAFSTGIGTAVFDDGCFEHWGKDYSSILLTDGPHKGEFCTKELFEQVRREDPEQYVVAMVMNEDEIAAALTNPTGMVASDGIISNGHGHPRAAGTFPRVLGKYVREEGKLSLLEALRKMTLAPADRLRLFHKGRIEVGCDADLTVFDPTTIQDGATFTDLDVPVTGIDLVVVNGHIALERGSMICGRAGRFLTLPERT</sequence>
<proteinExistence type="predicted"/>
<dbReference type="PANTHER" id="PTHR11647:SF1">
    <property type="entry name" value="COLLAPSIN RESPONSE MEDIATOR PROTEIN"/>
    <property type="match status" value="1"/>
</dbReference>
<dbReference type="Pfam" id="PF01979">
    <property type="entry name" value="Amidohydro_1"/>
    <property type="match status" value="1"/>
</dbReference>
<reference evidence="4 5" key="1">
    <citation type="submission" date="2024-03" db="EMBL/GenBank/DDBJ databases">
        <title>Human intestinal bacterial collection.</title>
        <authorList>
            <person name="Pauvert C."/>
            <person name="Hitch T.C.A."/>
            <person name="Clavel T."/>
        </authorList>
    </citation>
    <scope>NUCLEOTIDE SEQUENCE [LARGE SCALE GENOMIC DNA]</scope>
    <source>
        <strain evidence="4 5">CLA-AP-H34</strain>
    </source>
</reference>
<dbReference type="InterPro" id="IPR032466">
    <property type="entry name" value="Metal_Hydrolase"/>
</dbReference>
<dbReference type="SUPFAM" id="SSF51338">
    <property type="entry name" value="Composite domain of metallo-dependent hydrolases"/>
    <property type="match status" value="1"/>
</dbReference>
<dbReference type="EMBL" id="JBBMFT010000002">
    <property type="protein sequence ID" value="MEQ2455849.1"/>
    <property type="molecule type" value="Genomic_DNA"/>
</dbReference>
<name>A0ABV1EMM1_9FIRM</name>
<evidence type="ECO:0000313" key="5">
    <source>
        <dbReference type="Proteomes" id="UP001440599"/>
    </source>
</evidence>
<dbReference type="Gene3D" id="2.30.40.10">
    <property type="entry name" value="Urease, subunit C, domain 1"/>
    <property type="match status" value="1"/>
</dbReference>
<evidence type="ECO:0000313" key="4">
    <source>
        <dbReference type="EMBL" id="MEQ2455849.1"/>
    </source>
</evidence>
<comment type="cofactor">
    <cofactor evidence="1">
        <name>Zn(2+)</name>
        <dbReference type="ChEBI" id="CHEBI:29105"/>
    </cofactor>
</comment>
<accession>A0ABV1EMM1</accession>
<dbReference type="InterPro" id="IPR013108">
    <property type="entry name" value="Amidohydro_3"/>
</dbReference>
<dbReference type="InterPro" id="IPR050378">
    <property type="entry name" value="Metallo-dep_Hydrolases_sf"/>
</dbReference>
<dbReference type="PANTHER" id="PTHR11647">
    <property type="entry name" value="HYDRANTOINASE/DIHYDROPYRIMIDINASE FAMILY MEMBER"/>
    <property type="match status" value="1"/>
</dbReference>
<dbReference type="Proteomes" id="UP001440599">
    <property type="component" value="Unassembled WGS sequence"/>
</dbReference>
<dbReference type="Gene3D" id="3.20.20.140">
    <property type="entry name" value="Metal-dependent hydrolases"/>
    <property type="match status" value="1"/>
</dbReference>
<feature type="domain" description="Amidohydrolase-related" evidence="2">
    <location>
        <begin position="51"/>
        <end position="197"/>
    </location>
</feature>